<dbReference type="RefSeq" id="WP_208077010.1">
    <property type="nucleotide sequence ID" value="NZ_CP071869.1"/>
</dbReference>
<evidence type="ECO:0000313" key="3">
    <source>
        <dbReference type="EMBL" id="QTE21452.1"/>
    </source>
</evidence>
<keyword evidence="4" id="KW-1185">Reference proteome</keyword>
<dbReference type="InterPro" id="IPR013766">
    <property type="entry name" value="Thioredoxin_domain"/>
</dbReference>
<dbReference type="InterPro" id="IPR050553">
    <property type="entry name" value="Thioredoxin_ResA/DsbE_sf"/>
</dbReference>
<gene>
    <name evidence="3" type="ORF">J3359_11525</name>
</gene>
<dbReference type="Gene3D" id="3.40.30.10">
    <property type="entry name" value="Glutaredoxin"/>
    <property type="match status" value="1"/>
</dbReference>
<dbReference type="InterPro" id="IPR036249">
    <property type="entry name" value="Thioredoxin-like_sf"/>
</dbReference>
<dbReference type="PANTHER" id="PTHR42852">
    <property type="entry name" value="THIOL:DISULFIDE INTERCHANGE PROTEIN DSBE"/>
    <property type="match status" value="1"/>
</dbReference>
<dbReference type="SUPFAM" id="SSF52833">
    <property type="entry name" value="Thioredoxin-like"/>
    <property type="match status" value="1"/>
</dbReference>
<feature type="chain" id="PRO_5036810752" evidence="1">
    <location>
        <begin position="18"/>
        <end position="456"/>
    </location>
</feature>
<protein>
    <submittedName>
        <fullName evidence="3">TlpA family protein disulfide reductase</fullName>
    </submittedName>
</protein>
<organism evidence="3 4">
    <name type="scientific">Polaribacter cellanae</name>
    <dbReference type="NCBI Taxonomy" id="2818493"/>
    <lineage>
        <taxon>Bacteria</taxon>
        <taxon>Pseudomonadati</taxon>
        <taxon>Bacteroidota</taxon>
        <taxon>Flavobacteriia</taxon>
        <taxon>Flavobacteriales</taxon>
        <taxon>Flavobacteriaceae</taxon>
    </lineage>
</organism>
<dbReference type="CDD" id="cd02966">
    <property type="entry name" value="TlpA_like_family"/>
    <property type="match status" value="1"/>
</dbReference>
<feature type="signal peptide" evidence="1">
    <location>
        <begin position="1"/>
        <end position="17"/>
    </location>
</feature>
<evidence type="ECO:0000313" key="4">
    <source>
        <dbReference type="Proteomes" id="UP000663920"/>
    </source>
</evidence>
<proteinExistence type="predicted"/>
<keyword evidence="1" id="KW-0732">Signal</keyword>
<evidence type="ECO:0000256" key="1">
    <source>
        <dbReference type="SAM" id="SignalP"/>
    </source>
</evidence>
<feature type="domain" description="Thioredoxin" evidence="2">
    <location>
        <begin position="321"/>
        <end position="456"/>
    </location>
</feature>
<dbReference type="EMBL" id="CP071869">
    <property type="protein sequence ID" value="QTE21452.1"/>
    <property type="molecule type" value="Genomic_DNA"/>
</dbReference>
<dbReference type="Proteomes" id="UP000663920">
    <property type="component" value="Chromosome"/>
</dbReference>
<dbReference type="Pfam" id="PF13905">
    <property type="entry name" value="Thioredoxin_8"/>
    <property type="match status" value="1"/>
</dbReference>
<name>A0A975H5J1_9FLAO</name>
<sequence>MKKLLAFIFLVSSLAQAQHTINGTITNALETDWVILYKVEGARQQFVQNSTIKKDTIVIDAKKQAIGTFQFQLPETSKAGFYRVTYRTTNPSFVDFIYNKEDVSFTFHPDYPEQSVTFSKSNENIIYKNYLTEISKAQQKLDSLQITAIKNPSLDLKTDYKTAFNKINTIQNKYLKNSNGMYVQPFIKATLRANPSEIKTTAKDYMSNMTSTFFDNMDFTNKTLINSSFLVDRITDYIFYINYSENKEVQQKLYKESIKTVLSKVENLPFKKDIIEFLVAQFENTKNLELIDFLFKNYYEKLPEEFQNKEYLKEKKALFATEIGRTAPDFSWKENGKNLKLSTLNDAENYVLVFWSSGCSHCLKEIPLLHKFMQDKTGAKVVAFSLERNDSGWKNMKTTLPNWHHILGLNKWDNKIARTYNIISTPTYFILDKDKKIIAKPEELKDLEEYFLKKDK</sequence>
<accession>A0A975H5J1</accession>
<dbReference type="InterPro" id="IPR012336">
    <property type="entry name" value="Thioredoxin-like_fold"/>
</dbReference>
<dbReference type="PROSITE" id="PS51352">
    <property type="entry name" value="THIOREDOXIN_2"/>
    <property type="match status" value="1"/>
</dbReference>
<dbReference type="PANTHER" id="PTHR42852:SF13">
    <property type="entry name" value="PROTEIN DIPZ"/>
    <property type="match status" value="1"/>
</dbReference>
<reference evidence="3 4" key="1">
    <citation type="submission" date="2021-03" db="EMBL/GenBank/DDBJ databases">
        <title>Complete genome of Polaribacter_sp.SM13.</title>
        <authorList>
            <person name="Jeong S.W."/>
            <person name="Bae J.W."/>
        </authorList>
    </citation>
    <scope>NUCLEOTIDE SEQUENCE [LARGE SCALE GENOMIC DNA]</scope>
    <source>
        <strain evidence="3 4">SM13</strain>
    </source>
</reference>
<evidence type="ECO:0000259" key="2">
    <source>
        <dbReference type="PROSITE" id="PS51352"/>
    </source>
</evidence>
<dbReference type="AlphaFoldDB" id="A0A975H5J1"/>
<dbReference type="KEGG" id="pcea:J3359_11525"/>